<accession>A0A2S5GN05</accession>
<organism evidence="1 2">
    <name type="scientific">Achromobacter spanius</name>
    <dbReference type="NCBI Taxonomy" id="217203"/>
    <lineage>
        <taxon>Bacteria</taxon>
        <taxon>Pseudomonadati</taxon>
        <taxon>Pseudomonadota</taxon>
        <taxon>Betaproteobacteria</taxon>
        <taxon>Burkholderiales</taxon>
        <taxon>Alcaligenaceae</taxon>
        <taxon>Achromobacter</taxon>
    </lineage>
</organism>
<dbReference type="Proteomes" id="UP000239990">
    <property type="component" value="Unassembled WGS sequence"/>
</dbReference>
<protein>
    <recommendedName>
        <fullName evidence="3">Lipopolysaccharide core biosynthesis protein</fullName>
    </recommendedName>
</protein>
<dbReference type="EMBL" id="PREU01000010">
    <property type="protein sequence ID" value="PPA74348.1"/>
    <property type="molecule type" value="Genomic_DNA"/>
</dbReference>
<dbReference type="OrthoDB" id="9177936at2"/>
<evidence type="ECO:0000313" key="1">
    <source>
        <dbReference type="EMBL" id="PPA74348.1"/>
    </source>
</evidence>
<dbReference type="AlphaFoldDB" id="A0A2S5GN05"/>
<evidence type="ECO:0000313" key="2">
    <source>
        <dbReference type="Proteomes" id="UP000239990"/>
    </source>
</evidence>
<proteinExistence type="predicted"/>
<dbReference type="RefSeq" id="WP_104144863.1">
    <property type="nucleotide sequence ID" value="NZ_PREU01000010.1"/>
</dbReference>
<sequence>MTRFALVPRLLRSRPLTKGFRYLYRYTRAGAYRHNETLWPLVKVRRDARDHDRLLSCNVVGVQGPATLPLADVPRAITGDAHLILSGPSIADIDYARCRLGNVMGVNGSIALRRAHPSLRFDYYAMLDAGFVKRRRDLVAEVLSQDLLLFVTPEVYRWISYLFDAKAVRCRIALFEEVHQRALQPRAQPDALAARLARDPELVLFDAHHPQHAHGFSLNPSRGLFGGGTVAYTALQLLAWMGARTLYLHGLDLSATAGPRFYESPGAQLATALDRQFAGHIEPAFRQASRLLRAHGVQVYNLSLNSRLGEDIFEKRHWSCLLKQGESPPSPQRFSGLSR</sequence>
<comment type="caution">
    <text evidence="1">The sequence shown here is derived from an EMBL/GenBank/DDBJ whole genome shotgun (WGS) entry which is preliminary data.</text>
</comment>
<name>A0A2S5GN05_9BURK</name>
<evidence type="ECO:0008006" key="3">
    <source>
        <dbReference type="Google" id="ProtNLM"/>
    </source>
</evidence>
<reference evidence="1 2" key="1">
    <citation type="submission" date="2018-02" db="EMBL/GenBank/DDBJ databases">
        <title>Draft Genome of Achromobacter spanius stain 6.</title>
        <authorList>
            <person name="Gunasekera T.S."/>
            <person name="Radwan O."/>
            <person name="Ruiz O.N."/>
        </authorList>
    </citation>
    <scope>NUCLEOTIDE SEQUENCE [LARGE SCALE GENOMIC DNA]</scope>
    <source>
        <strain evidence="1 2">6</strain>
    </source>
</reference>
<gene>
    <name evidence="1" type="ORF">C4E15_21690</name>
</gene>